<evidence type="ECO:0000313" key="1">
    <source>
        <dbReference type="EMBL" id="CAG8440277.1"/>
    </source>
</evidence>
<sequence length="342" mass="39628">MTLFNVDISSIIILLIAGYVTRFYYKYLTRQSPLPGPIPLPLVGNILTFTGDIAVWPSELQAKYGDIFEVYVGPTRNVWLCNEELPQKIFSSALRNNFHDRVSKDCGLDEVGMINVALAFNLNYDEWTYVRKFYLKTMFTPAFMRQALACTQSTFQLMEGYWAKLGEDTVLDFSEWSRGYLMDSAFFLTTGNYLDVLTDYYNKLSPNSDPEISDGLLKEKEYFRQCATDFINLELWFYFAPKIVRDLPIIRSYTKKCKDKIEYLRENLLKIVKARREEIERTPEDEKLVPDFLTMFLTVNTPRDITKGIADDINGRPMTDKEIVNVFLEVSAAAPGLVWLYI</sequence>
<keyword evidence="2" id="KW-1185">Reference proteome</keyword>
<proteinExistence type="predicted"/>
<dbReference type="EMBL" id="CAJVPT010000194">
    <property type="protein sequence ID" value="CAG8440277.1"/>
    <property type="molecule type" value="Genomic_DNA"/>
</dbReference>
<evidence type="ECO:0000313" key="2">
    <source>
        <dbReference type="Proteomes" id="UP000789525"/>
    </source>
</evidence>
<reference evidence="1" key="1">
    <citation type="submission" date="2021-06" db="EMBL/GenBank/DDBJ databases">
        <authorList>
            <person name="Kallberg Y."/>
            <person name="Tangrot J."/>
            <person name="Rosling A."/>
        </authorList>
    </citation>
    <scope>NUCLEOTIDE SEQUENCE</scope>
    <source>
        <strain evidence="1">CL356</strain>
    </source>
</reference>
<gene>
    <name evidence="1" type="ORF">ACOLOM_LOCUS175</name>
</gene>
<accession>A0ACA9JWS6</accession>
<name>A0ACA9JWS6_9GLOM</name>
<dbReference type="Proteomes" id="UP000789525">
    <property type="component" value="Unassembled WGS sequence"/>
</dbReference>
<comment type="caution">
    <text evidence="1">The sequence shown here is derived from an EMBL/GenBank/DDBJ whole genome shotgun (WGS) entry which is preliminary data.</text>
</comment>
<protein>
    <submittedName>
        <fullName evidence="1">15858_t:CDS:1</fullName>
    </submittedName>
</protein>
<organism evidence="1 2">
    <name type="scientific">Acaulospora colombiana</name>
    <dbReference type="NCBI Taxonomy" id="27376"/>
    <lineage>
        <taxon>Eukaryota</taxon>
        <taxon>Fungi</taxon>
        <taxon>Fungi incertae sedis</taxon>
        <taxon>Mucoromycota</taxon>
        <taxon>Glomeromycotina</taxon>
        <taxon>Glomeromycetes</taxon>
        <taxon>Diversisporales</taxon>
        <taxon>Acaulosporaceae</taxon>
        <taxon>Acaulospora</taxon>
    </lineage>
</organism>